<comment type="caution">
    <text evidence="1">The sequence shown here is derived from an EMBL/GenBank/DDBJ whole genome shotgun (WGS) entry which is preliminary data.</text>
</comment>
<name>A0A5C4RU73_9GAMM</name>
<proteinExistence type="predicted"/>
<accession>A0A5C4RU73</accession>
<dbReference type="Proteomes" id="UP000305760">
    <property type="component" value="Unassembled WGS sequence"/>
</dbReference>
<protein>
    <submittedName>
        <fullName evidence="1">Phosphotyrosine protein phosphatase</fullName>
    </submittedName>
</protein>
<keyword evidence="2" id="KW-1185">Reference proteome</keyword>
<dbReference type="PIRSF" id="PIRSF029416">
    <property type="entry name" value="UCP029416_PTP"/>
    <property type="match status" value="1"/>
</dbReference>
<evidence type="ECO:0000313" key="2">
    <source>
        <dbReference type="Proteomes" id="UP000305760"/>
    </source>
</evidence>
<dbReference type="SUPFAM" id="SSF52788">
    <property type="entry name" value="Phosphotyrosine protein phosphatases I"/>
    <property type="match status" value="1"/>
</dbReference>
<dbReference type="InterPro" id="IPR036196">
    <property type="entry name" value="Ptyr_pPase_sf"/>
</dbReference>
<dbReference type="AlphaFoldDB" id="A0A5C4RU73"/>
<evidence type="ECO:0000313" key="1">
    <source>
        <dbReference type="EMBL" id="TNJ34515.1"/>
    </source>
</evidence>
<dbReference type="RefSeq" id="WP_139444976.1">
    <property type="nucleotide sequence ID" value="NZ_SMDR01000001.1"/>
</dbReference>
<dbReference type="OrthoDB" id="7210484at2"/>
<organism evidence="1 2">
    <name type="scientific">Arenimonas terrae</name>
    <dbReference type="NCBI Taxonomy" id="2546226"/>
    <lineage>
        <taxon>Bacteria</taxon>
        <taxon>Pseudomonadati</taxon>
        <taxon>Pseudomonadota</taxon>
        <taxon>Gammaproteobacteria</taxon>
        <taxon>Lysobacterales</taxon>
        <taxon>Lysobacteraceae</taxon>
        <taxon>Arenimonas</taxon>
    </lineage>
</organism>
<reference evidence="1 2" key="1">
    <citation type="submission" date="2019-03" db="EMBL/GenBank/DDBJ databases">
        <title>Arenimonas daejeonensis sp. nov., isolated from compost.</title>
        <authorList>
            <person name="Jeon C.O."/>
        </authorList>
    </citation>
    <scope>NUCLEOTIDE SEQUENCE [LARGE SCALE GENOMIC DNA]</scope>
    <source>
        <strain evidence="1 2">R29</strain>
    </source>
</reference>
<dbReference type="Gene3D" id="3.40.50.2300">
    <property type="match status" value="2"/>
</dbReference>
<dbReference type="EMBL" id="SMDR01000001">
    <property type="protein sequence ID" value="TNJ34515.1"/>
    <property type="molecule type" value="Genomic_DNA"/>
</dbReference>
<dbReference type="InterPro" id="IPR016919">
    <property type="entry name" value="UCP029416_PTP"/>
</dbReference>
<gene>
    <name evidence="1" type="ORF">E1B00_01630</name>
</gene>
<sequence>MNILFVCGKNRLRSPTAEQVFAGRPGVATASAGVSHDADEPVTPELLGWADLVVVMERAHRGKLSARFAAALRDKRVVSLDIPDEYDFMAPELVRLLEARMARHLPG</sequence>